<reference evidence="1" key="1">
    <citation type="submission" date="2018-02" db="EMBL/GenBank/DDBJ databases">
        <title>Rhizophora mucronata_Transcriptome.</title>
        <authorList>
            <person name="Meera S.P."/>
            <person name="Sreeshan A."/>
            <person name="Augustine A."/>
        </authorList>
    </citation>
    <scope>NUCLEOTIDE SEQUENCE</scope>
    <source>
        <tissue evidence="1">Leaf</tissue>
    </source>
</reference>
<dbReference type="EMBL" id="GGEC01005047">
    <property type="protein sequence ID" value="MBW85530.1"/>
    <property type="molecule type" value="Transcribed_RNA"/>
</dbReference>
<evidence type="ECO:0000313" key="1">
    <source>
        <dbReference type="EMBL" id="MBW85530.1"/>
    </source>
</evidence>
<accession>A0A2P2IWD7</accession>
<sequence length="34" mass="3896">MNILSTLKGLTLPFTYISQHSQSKTCKKVENQQE</sequence>
<organism evidence="1">
    <name type="scientific">Rhizophora mucronata</name>
    <name type="common">Asiatic mangrove</name>
    <dbReference type="NCBI Taxonomy" id="61149"/>
    <lineage>
        <taxon>Eukaryota</taxon>
        <taxon>Viridiplantae</taxon>
        <taxon>Streptophyta</taxon>
        <taxon>Embryophyta</taxon>
        <taxon>Tracheophyta</taxon>
        <taxon>Spermatophyta</taxon>
        <taxon>Magnoliopsida</taxon>
        <taxon>eudicotyledons</taxon>
        <taxon>Gunneridae</taxon>
        <taxon>Pentapetalae</taxon>
        <taxon>rosids</taxon>
        <taxon>fabids</taxon>
        <taxon>Malpighiales</taxon>
        <taxon>Rhizophoraceae</taxon>
        <taxon>Rhizophora</taxon>
    </lineage>
</organism>
<proteinExistence type="predicted"/>
<name>A0A2P2IWD7_RHIMU</name>
<dbReference type="AlphaFoldDB" id="A0A2P2IWD7"/>
<protein>
    <submittedName>
        <fullName evidence="1">Uncharacterized protein</fullName>
    </submittedName>
</protein>